<dbReference type="InterPro" id="IPR019060">
    <property type="entry name" value="DUF2382"/>
</dbReference>
<proteinExistence type="predicted"/>
<feature type="domain" description="DUF2382" evidence="3">
    <location>
        <begin position="148"/>
        <end position="259"/>
    </location>
</feature>
<dbReference type="OrthoDB" id="3712018at2"/>
<evidence type="ECO:0000259" key="2">
    <source>
        <dbReference type="Pfam" id="PF05239"/>
    </source>
</evidence>
<feature type="domain" description="PRC-barrel" evidence="2">
    <location>
        <begin position="7"/>
        <end position="60"/>
    </location>
</feature>
<keyword evidence="5" id="KW-1185">Reference proteome</keyword>
<dbReference type="NCBIfam" id="TIGR02271">
    <property type="entry name" value="YsnF/AvaK domain"/>
    <property type="match status" value="1"/>
</dbReference>
<dbReference type="Pfam" id="PF09557">
    <property type="entry name" value="DUF2382"/>
    <property type="match status" value="1"/>
</dbReference>
<reference evidence="5" key="1">
    <citation type="submission" date="2016-10" db="EMBL/GenBank/DDBJ databases">
        <authorList>
            <person name="Varghese N."/>
            <person name="Submissions S."/>
        </authorList>
    </citation>
    <scope>NUCLEOTIDE SEQUENCE [LARGE SCALE GENOMIC DNA]</scope>
    <source>
        <strain evidence="5">DSM 45962</strain>
    </source>
</reference>
<evidence type="ECO:0000256" key="1">
    <source>
        <dbReference type="SAM" id="MobiDB-lite"/>
    </source>
</evidence>
<dbReference type="AlphaFoldDB" id="A0A1I1R7L7"/>
<dbReference type="InterPro" id="IPR014747">
    <property type="entry name" value="Bac_photo_RC_H_C"/>
</dbReference>
<dbReference type="GO" id="GO:0030077">
    <property type="term" value="C:plasma membrane light-harvesting complex"/>
    <property type="evidence" value="ECO:0007669"/>
    <property type="project" value="InterPro"/>
</dbReference>
<gene>
    <name evidence="4" type="ORF">SAMN05661030_3150</name>
</gene>
<dbReference type="Gene3D" id="3.90.50.10">
    <property type="entry name" value="Photosynthetic Reaction Center, subunit H, domain 2"/>
    <property type="match status" value="1"/>
</dbReference>
<evidence type="ECO:0000313" key="5">
    <source>
        <dbReference type="Proteomes" id="UP000199022"/>
    </source>
</evidence>
<protein>
    <submittedName>
        <fullName evidence="4">Conserved domain-containing protein</fullName>
    </submittedName>
</protein>
<dbReference type="STRING" id="1225127.SAMN05661030_3150"/>
<feature type="region of interest" description="Disordered" evidence="1">
    <location>
        <begin position="107"/>
        <end position="146"/>
    </location>
</feature>
<evidence type="ECO:0000259" key="3">
    <source>
        <dbReference type="Pfam" id="PF09557"/>
    </source>
</evidence>
<dbReference type="RefSeq" id="WP_091560920.1">
    <property type="nucleotide sequence ID" value="NZ_BNAC01000001.1"/>
</dbReference>
<feature type="compositionally biased region" description="Low complexity" evidence="1">
    <location>
        <begin position="107"/>
        <end position="125"/>
    </location>
</feature>
<dbReference type="InterPro" id="IPR011033">
    <property type="entry name" value="PRC_barrel-like_sf"/>
</dbReference>
<dbReference type="EMBL" id="FOMD01000003">
    <property type="protein sequence ID" value="SFD30331.1"/>
    <property type="molecule type" value="Genomic_DNA"/>
</dbReference>
<sequence length="272" mass="29634">MITEQDITTVIGATAVDSDGDKIGTVSEVYLDDQSGRPEWATVKTGLFGTKETFVPLAQAQLSGEELRFPYDKATVKDAPTIEAEGHLSPAEESELYRYYGIADGTAGDRGTTDATAGTTAPRPGVADDRREGTVGHDTSGPTTDDAMTRSEERLQVGTEAVETGRARLRKHVVTENVTRTVPVSHEEVRIEREPITDANRGDALDGPALSEEEHEVTLHAERPVVAKETVPVERVRLSTETVTDQAQVSEQVAHEEIEQVEGDVRRTDRDR</sequence>
<dbReference type="PANTHER" id="PTHR38463:SF1">
    <property type="entry name" value="STRESS RESPONSE PROTEIN YSNF"/>
    <property type="match status" value="1"/>
</dbReference>
<dbReference type="Proteomes" id="UP000199022">
    <property type="component" value="Unassembled WGS sequence"/>
</dbReference>
<feature type="compositionally biased region" description="Basic and acidic residues" evidence="1">
    <location>
        <begin position="126"/>
        <end position="135"/>
    </location>
</feature>
<organism evidence="4 5">
    <name type="scientific">Klenkia taihuensis</name>
    <dbReference type="NCBI Taxonomy" id="1225127"/>
    <lineage>
        <taxon>Bacteria</taxon>
        <taxon>Bacillati</taxon>
        <taxon>Actinomycetota</taxon>
        <taxon>Actinomycetes</taxon>
        <taxon>Geodermatophilales</taxon>
        <taxon>Geodermatophilaceae</taxon>
        <taxon>Klenkia</taxon>
    </lineage>
</organism>
<dbReference type="InterPro" id="IPR027275">
    <property type="entry name" value="PRC-brl_dom"/>
</dbReference>
<dbReference type="Pfam" id="PF05239">
    <property type="entry name" value="PRC"/>
    <property type="match status" value="1"/>
</dbReference>
<dbReference type="SUPFAM" id="SSF50346">
    <property type="entry name" value="PRC-barrel domain"/>
    <property type="match status" value="1"/>
</dbReference>
<evidence type="ECO:0000313" key="4">
    <source>
        <dbReference type="EMBL" id="SFD30331.1"/>
    </source>
</evidence>
<name>A0A1I1R7L7_9ACTN</name>
<feature type="region of interest" description="Disordered" evidence="1">
    <location>
        <begin position="239"/>
        <end position="272"/>
    </location>
</feature>
<feature type="compositionally biased region" description="Polar residues" evidence="1">
    <location>
        <begin position="239"/>
        <end position="251"/>
    </location>
</feature>
<dbReference type="PANTHER" id="PTHR38463">
    <property type="entry name" value="STRESS RESPONSE PROTEIN YSNF"/>
    <property type="match status" value="1"/>
</dbReference>
<dbReference type="InterPro" id="IPR052967">
    <property type="entry name" value="Stress_Response_Assoc"/>
</dbReference>
<accession>A0A1I1R7L7</accession>
<dbReference type="GO" id="GO:0019684">
    <property type="term" value="P:photosynthesis, light reaction"/>
    <property type="evidence" value="ECO:0007669"/>
    <property type="project" value="InterPro"/>
</dbReference>
<feature type="compositionally biased region" description="Basic and acidic residues" evidence="1">
    <location>
        <begin position="253"/>
        <end position="272"/>
    </location>
</feature>